<reference evidence="2" key="2">
    <citation type="journal article" date="2015" name="Data Brief">
        <title>Shoot transcriptome of the giant reed, Arundo donax.</title>
        <authorList>
            <person name="Barrero R.A."/>
            <person name="Guerrero F.D."/>
            <person name="Moolhuijzen P."/>
            <person name="Goolsby J.A."/>
            <person name="Tidwell J."/>
            <person name="Bellgard S.E."/>
            <person name="Bellgard M.I."/>
        </authorList>
    </citation>
    <scope>NUCLEOTIDE SEQUENCE</scope>
    <source>
        <tissue evidence="2">Shoot tissue taken approximately 20 cm above the soil surface</tissue>
    </source>
</reference>
<organism evidence="2">
    <name type="scientific">Arundo donax</name>
    <name type="common">Giant reed</name>
    <name type="synonym">Donax arundinaceus</name>
    <dbReference type="NCBI Taxonomy" id="35708"/>
    <lineage>
        <taxon>Eukaryota</taxon>
        <taxon>Viridiplantae</taxon>
        <taxon>Streptophyta</taxon>
        <taxon>Embryophyta</taxon>
        <taxon>Tracheophyta</taxon>
        <taxon>Spermatophyta</taxon>
        <taxon>Magnoliopsida</taxon>
        <taxon>Liliopsida</taxon>
        <taxon>Poales</taxon>
        <taxon>Poaceae</taxon>
        <taxon>PACMAD clade</taxon>
        <taxon>Arundinoideae</taxon>
        <taxon>Arundineae</taxon>
        <taxon>Arundo</taxon>
    </lineage>
</organism>
<sequence length="56" mass="6382">MDKAKRAHGPERLHASDDLMVSNYTPEDSTISWLYTSEASAEKLGKNSEDYTHRKI</sequence>
<evidence type="ECO:0000256" key="1">
    <source>
        <dbReference type="SAM" id="MobiDB-lite"/>
    </source>
</evidence>
<feature type="compositionally biased region" description="Basic and acidic residues" evidence="1">
    <location>
        <begin position="1"/>
        <end position="17"/>
    </location>
</feature>
<proteinExistence type="predicted"/>
<dbReference type="EMBL" id="GBRH01260545">
    <property type="protein sequence ID" value="JAD37350.1"/>
    <property type="molecule type" value="Transcribed_RNA"/>
</dbReference>
<reference evidence="2" key="1">
    <citation type="submission" date="2014-09" db="EMBL/GenBank/DDBJ databases">
        <authorList>
            <person name="Magalhaes I.L.F."/>
            <person name="Oliveira U."/>
            <person name="Santos F.R."/>
            <person name="Vidigal T.H.D.A."/>
            <person name="Brescovit A.D."/>
            <person name="Santos A.J."/>
        </authorList>
    </citation>
    <scope>NUCLEOTIDE SEQUENCE</scope>
    <source>
        <tissue evidence="2">Shoot tissue taken approximately 20 cm above the soil surface</tissue>
    </source>
</reference>
<dbReference type="AlphaFoldDB" id="A0A0A8ZKT3"/>
<accession>A0A0A8ZKT3</accession>
<evidence type="ECO:0000313" key="2">
    <source>
        <dbReference type="EMBL" id="JAD37350.1"/>
    </source>
</evidence>
<protein>
    <submittedName>
        <fullName evidence="2">Uncharacterized protein</fullName>
    </submittedName>
</protein>
<feature type="region of interest" description="Disordered" evidence="1">
    <location>
        <begin position="1"/>
        <end position="20"/>
    </location>
</feature>
<name>A0A0A8ZKT3_ARUDO</name>